<dbReference type="CDD" id="cd00519">
    <property type="entry name" value="Lipase_3"/>
    <property type="match status" value="1"/>
</dbReference>
<dbReference type="GO" id="GO:0006629">
    <property type="term" value="P:lipid metabolic process"/>
    <property type="evidence" value="ECO:0007669"/>
    <property type="project" value="InterPro"/>
</dbReference>
<dbReference type="Proteomes" id="UP000789572">
    <property type="component" value="Unassembled WGS sequence"/>
</dbReference>
<comment type="caution">
    <text evidence="3">The sequence shown here is derived from an EMBL/GenBank/DDBJ whole genome shotgun (WGS) entry which is preliminary data.</text>
</comment>
<dbReference type="OrthoDB" id="438440at2759"/>
<feature type="domain" description="Fungal lipase-type" evidence="2">
    <location>
        <begin position="115"/>
        <end position="273"/>
    </location>
</feature>
<proteinExistence type="predicted"/>
<accession>A0A9N8W4U4</accession>
<feature type="signal peptide" evidence="1">
    <location>
        <begin position="1"/>
        <end position="21"/>
    </location>
</feature>
<keyword evidence="4" id="KW-1185">Reference proteome</keyword>
<evidence type="ECO:0000313" key="4">
    <source>
        <dbReference type="Proteomes" id="UP000789572"/>
    </source>
</evidence>
<sequence>MLTSFKLTLLLVFLTALLIHSLKNIAHEYAAKELLSKQMSVEKPRVLINQSSGLLDELNVGLLYAAAAYCHKPNLKKWNCKDRCVGDVIVDTIFHDRIKGACGYVGIRQEVKEIIVAFRGSLDLMNWVYNLQFASLDYEYPDADGALVHGGFYATYKTVSDMLLWKINHLMAMEDSKYAGYNLIISGHSLGGALATLLAVDVKRNILNPILDNKASGQPFKMKVITFGQPRVGNDIFAYILKQEFYVKTGGLNHTVARLVHKNDLVAHLPPVNVGFMHNSHEIWVKNNKEAYDCEDFEGREVDCADCTLTYDMTVHLYIWDIHFGPFC</sequence>
<dbReference type="InterPro" id="IPR029058">
    <property type="entry name" value="AB_hydrolase_fold"/>
</dbReference>
<reference evidence="3" key="1">
    <citation type="submission" date="2021-06" db="EMBL/GenBank/DDBJ databases">
        <authorList>
            <person name="Kallberg Y."/>
            <person name="Tangrot J."/>
            <person name="Rosling A."/>
        </authorList>
    </citation>
    <scope>NUCLEOTIDE SEQUENCE</scope>
    <source>
        <strain evidence="3">IA702</strain>
    </source>
</reference>
<protein>
    <submittedName>
        <fullName evidence="3">4610_t:CDS:1</fullName>
    </submittedName>
</protein>
<dbReference type="SUPFAM" id="SSF53474">
    <property type="entry name" value="alpha/beta-Hydrolases"/>
    <property type="match status" value="1"/>
</dbReference>
<gene>
    <name evidence="3" type="ORF">POCULU_LOCUS1241</name>
</gene>
<dbReference type="PANTHER" id="PTHR45856">
    <property type="entry name" value="ALPHA/BETA-HYDROLASES SUPERFAMILY PROTEIN"/>
    <property type="match status" value="1"/>
</dbReference>
<dbReference type="InterPro" id="IPR051218">
    <property type="entry name" value="Sec_MonoDiacylglyc_Lipase"/>
</dbReference>
<dbReference type="AlphaFoldDB" id="A0A9N8W4U4"/>
<feature type="chain" id="PRO_5040150627" evidence="1">
    <location>
        <begin position="22"/>
        <end position="328"/>
    </location>
</feature>
<dbReference type="InterPro" id="IPR002921">
    <property type="entry name" value="Fungal_lipase-type"/>
</dbReference>
<dbReference type="EMBL" id="CAJVPJ010000088">
    <property type="protein sequence ID" value="CAG8475063.1"/>
    <property type="molecule type" value="Genomic_DNA"/>
</dbReference>
<evidence type="ECO:0000256" key="1">
    <source>
        <dbReference type="SAM" id="SignalP"/>
    </source>
</evidence>
<evidence type="ECO:0000313" key="3">
    <source>
        <dbReference type="EMBL" id="CAG8475063.1"/>
    </source>
</evidence>
<keyword evidence="1" id="KW-0732">Signal</keyword>
<dbReference type="Pfam" id="PF01764">
    <property type="entry name" value="Lipase_3"/>
    <property type="match status" value="1"/>
</dbReference>
<name>A0A9N8W4U4_9GLOM</name>
<dbReference type="PANTHER" id="PTHR45856:SF25">
    <property type="entry name" value="FUNGAL LIPASE-LIKE DOMAIN-CONTAINING PROTEIN"/>
    <property type="match status" value="1"/>
</dbReference>
<dbReference type="Gene3D" id="3.40.50.1820">
    <property type="entry name" value="alpha/beta hydrolase"/>
    <property type="match status" value="1"/>
</dbReference>
<evidence type="ECO:0000259" key="2">
    <source>
        <dbReference type="Pfam" id="PF01764"/>
    </source>
</evidence>
<organism evidence="3 4">
    <name type="scientific">Paraglomus occultum</name>
    <dbReference type="NCBI Taxonomy" id="144539"/>
    <lineage>
        <taxon>Eukaryota</taxon>
        <taxon>Fungi</taxon>
        <taxon>Fungi incertae sedis</taxon>
        <taxon>Mucoromycota</taxon>
        <taxon>Glomeromycotina</taxon>
        <taxon>Glomeromycetes</taxon>
        <taxon>Paraglomerales</taxon>
        <taxon>Paraglomeraceae</taxon>
        <taxon>Paraglomus</taxon>
    </lineage>
</organism>